<keyword evidence="3" id="KW-1185">Reference proteome</keyword>
<name>A0ABY6JW28_9ARAC</name>
<dbReference type="Proteomes" id="UP001235939">
    <property type="component" value="Chromosome 01"/>
</dbReference>
<evidence type="ECO:0000313" key="2">
    <source>
        <dbReference type="EMBL" id="UYV60821.1"/>
    </source>
</evidence>
<keyword evidence="1" id="KW-0812">Transmembrane</keyword>
<proteinExistence type="predicted"/>
<evidence type="ECO:0000256" key="1">
    <source>
        <dbReference type="SAM" id="Phobius"/>
    </source>
</evidence>
<keyword evidence="1" id="KW-1133">Transmembrane helix</keyword>
<sequence length="108" mass="11685">MVSLGQGLISSGDATPMALSIVPSTVLEILQRLLRASRVSQAAILHMLLLCAVSFCSLGFSSLYLWGQMKVFSARGSGSWRLVAGLCPLVLALVIALSRTCDYHHHWQ</sequence>
<dbReference type="InterPro" id="IPR043216">
    <property type="entry name" value="PAP-like"/>
</dbReference>
<feature type="transmembrane region" description="Helical" evidence="1">
    <location>
        <begin position="42"/>
        <end position="66"/>
    </location>
</feature>
<evidence type="ECO:0000313" key="3">
    <source>
        <dbReference type="Proteomes" id="UP001235939"/>
    </source>
</evidence>
<feature type="transmembrane region" description="Helical" evidence="1">
    <location>
        <begin position="78"/>
        <end position="98"/>
    </location>
</feature>
<keyword evidence="1" id="KW-0472">Membrane</keyword>
<dbReference type="PANTHER" id="PTHR10165:SF35">
    <property type="entry name" value="RE23632P"/>
    <property type="match status" value="1"/>
</dbReference>
<organism evidence="2 3">
    <name type="scientific">Cordylochernes scorpioides</name>
    <dbReference type="NCBI Taxonomy" id="51811"/>
    <lineage>
        <taxon>Eukaryota</taxon>
        <taxon>Metazoa</taxon>
        <taxon>Ecdysozoa</taxon>
        <taxon>Arthropoda</taxon>
        <taxon>Chelicerata</taxon>
        <taxon>Arachnida</taxon>
        <taxon>Pseudoscorpiones</taxon>
        <taxon>Cheliferoidea</taxon>
        <taxon>Chernetidae</taxon>
        <taxon>Cordylochernes</taxon>
    </lineage>
</organism>
<gene>
    <name evidence="2" type="ORF">LAZ67_1002451</name>
</gene>
<reference evidence="2 3" key="1">
    <citation type="submission" date="2022-01" db="EMBL/GenBank/DDBJ databases">
        <title>A chromosomal length assembly of Cordylochernes scorpioides.</title>
        <authorList>
            <person name="Zeh D."/>
            <person name="Zeh J."/>
        </authorList>
    </citation>
    <scope>NUCLEOTIDE SEQUENCE [LARGE SCALE GENOMIC DNA]</scope>
    <source>
        <strain evidence="2">IN4F17</strain>
        <tissue evidence="2">Whole Body</tissue>
    </source>
</reference>
<dbReference type="EMBL" id="CP092863">
    <property type="protein sequence ID" value="UYV60821.1"/>
    <property type="molecule type" value="Genomic_DNA"/>
</dbReference>
<dbReference type="PANTHER" id="PTHR10165">
    <property type="entry name" value="LIPID PHOSPHATE PHOSPHATASE"/>
    <property type="match status" value="1"/>
</dbReference>
<protein>
    <submittedName>
        <fullName evidence="2">PPAPDC1B</fullName>
    </submittedName>
</protein>
<accession>A0ABY6JW28</accession>
<dbReference type="Gene3D" id="1.20.144.10">
    <property type="entry name" value="Phosphatidic acid phosphatase type 2/haloperoxidase"/>
    <property type="match status" value="1"/>
</dbReference>
<feature type="non-terminal residue" evidence="2">
    <location>
        <position position="1"/>
    </location>
</feature>